<dbReference type="PANTHER" id="PTHR22950">
    <property type="entry name" value="AMINO ACID TRANSPORTER"/>
    <property type="match status" value="1"/>
</dbReference>
<evidence type="ECO:0000256" key="1">
    <source>
        <dbReference type="ARBA" id="ARBA00004141"/>
    </source>
</evidence>
<sequence>MSGHIDNPGFINDDGKSNHSFTPALNSTEDVSRKNGKNYMVEMNDLKKAEEATGEYEPYLHRDVEHPTTNAETLLHLLKGSLGTGILSMPLAFYHSGYLVGIICTIVIGGICTYCIHMIVEAEYELCRRKKLPSLTYPATAELALLEGPSFFQKCAPYAVHIINVFLLIYQMGACCVYTVFIAENVKHVADEYIDKLDVKIWMLVFLLPLILINYIRNLKFLAPFSTVANVITVASFGIILYYLIKADMTFEKRNVGGNIADFPLYFGTVLFALEAIGVIMPLENEMKTPKAFKGPCGVLNIGMISIVVLYVGMGLLGYLAYGSDVKDTITINLSQEDILAQVAKVMLAIAIYITHPLQLYVAIDIIWNEYLAARFEKCRYQVFYEYVVRTSLVLITFALAVAIPKLDLFISLFGAFCLSALGLAFPAIIQTSTFWYTLNGFKGKLIIAKNGCIVLFGFVGLIVGTYTSLQKIVEYFNE</sequence>
<keyword evidence="3 6" id="KW-1133">Transmembrane helix</keyword>
<evidence type="ECO:0000256" key="4">
    <source>
        <dbReference type="ARBA" id="ARBA00023136"/>
    </source>
</evidence>
<evidence type="ECO:0000259" key="7">
    <source>
        <dbReference type="Pfam" id="PF01490"/>
    </source>
</evidence>
<evidence type="ECO:0000313" key="8">
    <source>
        <dbReference type="EMBL" id="ART29393.1"/>
    </source>
</evidence>
<feature type="region of interest" description="Disordered" evidence="5">
    <location>
        <begin position="1"/>
        <end position="29"/>
    </location>
</feature>
<evidence type="ECO:0000256" key="5">
    <source>
        <dbReference type="SAM" id="MobiDB-lite"/>
    </source>
</evidence>
<name>A0A1Y0AWM7_TENMO</name>
<evidence type="ECO:0000256" key="6">
    <source>
        <dbReference type="SAM" id="Phobius"/>
    </source>
</evidence>
<feature type="transmembrane region" description="Helical" evidence="6">
    <location>
        <begin position="228"/>
        <end position="245"/>
    </location>
</feature>
<feature type="transmembrane region" description="Helical" evidence="6">
    <location>
        <begin position="295"/>
        <end position="322"/>
    </location>
</feature>
<accession>A0A1Y0AWM7</accession>
<organism evidence="8">
    <name type="scientific">Tenebrio molitor</name>
    <name type="common">Yellow mealworm beetle</name>
    <dbReference type="NCBI Taxonomy" id="7067"/>
    <lineage>
        <taxon>Eukaryota</taxon>
        <taxon>Metazoa</taxon>
        <taxon>Ecdysozoa</taxon>
        <taxon>Arthropoda</taxon>
        <taxon>Hexapoda</taxon>
        <taxon>Insecta</taxon>
        <taxon>Pterygota</taxon>
        <taxon>Neoptera</taxon>
        <taxon>Endopterygota</taxon>
        <taxon>Coleoptera</taxon>
        <taxon>Polyphaga</taxon>
        <taxon>Cucujiformia</taxon>
        <taxon>Tenebrionidae</taxon>
        <taxon>Tenebrio</taxon>
    </lineage>
</organism>
<evidence type="ECO:0000256" key="2">
    <source>
        <dbReference type="ARBA" id="ARBA00022692"/>
    </source>
</evidence>
<feature type="transmembrane region" description="Helical" evidence="6">
    <location>
        <begin position="384"/>
        <end position="404"/>
    </location>
</feature>
<feature type="domain" description="Amino acid transporter transmembrane" evidence="7">
    <location>
        <begin position="67"/>
        <end position="469"/>
    </location>
</feature>
<dbReference type="EMBL" id="KY921804">
    <property type="protein sequence ID" value="ART29393.1"/>
    <property type="molecule type" value="mRNA"/>
</dbReference>
<feature type="transmembrane region" description="Helical" evidence="6">
    <location>
        <begin position="158"/>
        <end position="181"/>
    </location>
</feature>
<feature type="transmembrane region" description="Helical" evidence="6">
    <location>
        <begin position="201"/>
        <end position="216"/>
    </location>
</feature>
<dbReference type="PANTHER" id="PTHR22950:SF680">
    <property type="entry name" value="PROTON-COUPLED AMINO ACID TRANSPORTER 4-LIKE PROTEIN"/>
    <property type="match status" value="1"/>
</dbReference>
<proteinExistence type="evidence at transcript level"/>
<dbReference type="Pfam" id="PF01490">
    <property type="entry name" value="Aa_trans"/>
    <property type="match status" value="1"/>
</dbReference>
<dbReference type="AlphaFoldDB" id="A0A1Y0AWM7"/>
<feature type="compositionally biased region" description="Polar residues" evidence="5">
    <location>
        <begin position="18"/>
        <end position="29"/>
    </location>
</feature>
<feature type="transmembrane region" description="Helical" evidence="6">
    <location>
        <begin position="265"/>
        <end position="283"/>
    </location>
</feature>
<dbReference type="GO" id="GO:0005774">
    <property type="term" value="C:vacuolar membrane"/>
    <property type="evidence" value="ECO:0007669"/>
    <property type="project" value="TreeGrafter"/>
</dbReference>
<feature type="transmembrane region" description="Helical" evidence="6">
    <location>
        <begin position="451"/>
        <end position="470"/>
    </location>
</feature>
<feature type="transmembrane region" description="Helical" evidence="6">
    <location>
        <begin position="98"/>
        <end position="120"/>
    </location>
</feature>
<dbReference type="InterPro" id="IPR013057">
    <property type="entry name" value="AA_transpt_TM"/>
</dbReference>
<dbReference type="GO" id="GO:0015179">
    <property type="term" value="F:L-amino acid transmembrane transporter activity"/>
    <property type="evidence" value="ECO:0007669"/>
    <property type="project" value="TreeGrafter"/>
</dbReference>
<keyword evidence="2 6" id="KW-0812">Transmembrane</keyword>
<protein>
    <submittedName>
        <fullName evidence="8">H+-symporter amino acid transporter 5</fullName>
    </submittedName>
</protein>
<reference evidence="8" key="1">
    <citation type="journal article" date="2017" name="J. Insect Physiol.">
        <title>A physiologically-oriented transcriptomic analysis of the midgut of Tenebrio molitor.</title>
        <authorList>
            <person name="Moreira N.R."/>
            <person name="Cardoso C."/>
            <person name="Dias R.O."/>
            <person name="Ferreira C."/>
            <person name="Terra W.R."/>
        </authorList>
    </citation>
    <scope>NUCLEOTIDE SEQUENCE</scope>
</reference>
<feature type="transmembrane region" description="Helical" evidence="6">
    <location>
        <begin position="410"/>
        <end position="430"/>
    </location>
</feature>
<evidence type="ECO:0000256" key="3">
    <source>
        <dbReference type="ARBA" id="ARBA00022989"/>
    </source>
</evidence>
<comment type="subcellular location">
    <subcellularLocation>
        <location evidence="1">Membrane</location>
        <topology evidence="1">Multi-pass membrane protein</topology>
    </subcellularLocation>
</comment>
<keyword evidence="4 6" id="KW-0472">Membrane</keyword>
<feature type="transmembrane region" description="Helical" evidence="6">
    <location>
        <begin position="342"/>
        <end position="364"/>
    </location>
</feature>